<protein>
    <submittedName>
        <fullName evidence="9">Uncharacterized protein</fullName>
    </submittedName>
</protein>
<feature type="chain" id="PRO_5016839075" evidence="8">
    <location>
        <begin position="23"/>
        <end position="138"/>
    </location>
</feature>
<gene>
    <name evidence="9" type="ORF">BQ4739_LOCUS10128</name>
</gene>
<dbReference type="PROSITE" id="PS01309">
    <property type="entry name" value="UPF0057"/>
    <property type="match status" value="1"/>
</dbReference>
<comment type="similarity">
    <text evidence="2">Belongs to the UPF0057 (PMP3) family.</text>
</comment>
<dbReference type="PANTHER" id="PTHR21659:SF42">
    <property type="entry name" value="UPF0057 MEMBRANE PROTEIN ZK632.10-RELATED"/>
    <property type="match status" value="1"/>
</dbReference>
<feature type="transmembrane region" description="Helical" evidence="7">
    <location>
        <begin position="32"/>
        <end position="53"/>
    </location>
</feature>
<sequence>MGSARTCTATILALILPPVAVALQCGCGCQLFINILLTLLGFLPGMIHALFVICMADDLDGRRGDELPVAHTQPAASPTQQQYAPQYPQGAQPAMVTGQPVAAHPGHYPPVPPPAPSGYVPPPVAGYAPPPAGYPTKS</sequence>
<dbReference type="PANTHER" id="PTHR21659">
    <property type="entry name" value="HYDROPHOBIC PROTEIN RCI2 LOW TEMPERATURE AND SALT RESPONSIVE PROTEIN LTI6 -RELATED"/>
    <property type="match status" value="1"/>
</dbReference>
<dbReference type="InterPro" id="IPR000612">
    <property type="entry name" value="PMP3"/>
</dbReference>
<keyword evidence="5 7" id="KW-0472">Membrane</keyword>
<feature type="signal peptide" evidence="8">
    <location>
        <begin position="1"/>
        <end position="22"/>
    </location>
</feature>
<keyword evidence="3 7" id="KW-0812">Transmembrane</keyword>
<dbReference type="STRING" id="3088.A0A383VWK2"/>
<evidence type="ECO:0000256" key="1">
    <source>
        <dbReference type="ARBA" id="ARBA00004370"/>
    </source>
</evidence>
<keyword evidence="10" id="KW-1185">Reference proteome</keyword>
<dbReference type="Proteomes" id="UP000256970">
    <property type="component" value="Unassembled WGS sequence"/>
</dbReference>
<name>A0A383VWK2_TETOB</name>
<feature type="compositionally biased region" description="Low complexity" evidence="6">
    <location>
        <begin position="72"/>
        <end position="106"/>
    </location>
</feature>
<dbReference type="Pfam" id="PF01679">
    <property type="entry name" value="Pmp3"/>
    <property type="match status" value="1"/>
</dbReference>
<feature type="region of interest" description="Disordered" evidence="6">
    <location>
        <begin position="65"/>
        <end position="122"/>
    </location>
</feature>
<proteinExistence type="inferred from homology"/>
<evidence type="ECO:0000313" key="9">
    <source>
        <dbReference type="EMBL" id="SZX69858.1"/>
    </source>
</evidence>
<keyword evidence="8" id="KW-0732">Signal</keyword>
<dbReference type="EMBL" id="FNXT01000960">
    <property type="protein sequence ID" value="SZX69858.1"/>
    <property type="molecule type" value="Genomic_DNA"/>
</dbReference>
<reference evidence="9 10" key="1">
    <citation type="submission" date="2016-10" db="EMBL/GenBank/DDBJ databases">
        <authorList>
            <person name="Cai Z."/>
        </authorList>
    </citation>
    <scope>NUCLEOTIDE SEQUENCE [LARGE SCALE GENOMIC DNA]</scope>
</reference>
<feature type="compositionally biased region" description="Pro residues" evidence="6">
    <location>
        <begin position="107"/>
        <end position="122"/>
    </location>
</feature>
<evidence type="ECO:0000256" key="5">
    <source>
        <dbReference type="ARBA" id="ARBA00023136"/>
    </source>
</evidence>
<comment type="subcellular location">
    <subcellularLocation>
        <location evidence="1">Membrane</location>
    </subcellularLocation>
</comment>
<evidence type="ECO:0000256" key="2">
    <source>
        <dbReference type="ARBA" id="ARBA00009530"/>
    </source>
</evidence>
<dbReference type="AlphaFoldDB" id="A0A383VWK2"/>
<evidence type="ECO:0000256" key="7">
    <source>
        <dbReference type="SAM" id="Phobius"/>
    </source>
</evidence>
<organism evidence="9 10">
    <name type="scientific">Tetradesmus obliquus</name>
    <name type="common">Green alga</name>
    <name type="synonym">Acutodesmus obliquus</name>
    <dbReference type="NCBI Taxonomy" id="3088"/>
    <lineage>
        <taxon>Eukaryota</taxon>
        <taxon>Viridiplantae</taxon>
        <taxon>Chlorophyta</taxon>
        <taxon>core chlorophytes</taxon>
        <taxon>Chlorophyceae</taxon>
        <taxon>CS clade</taxon>
        <taxon>Sphaeropleales</taxon>
        <taxon>Scenedesmaceae</taxon>
        <taxon>Tetradesmus</taxon>
    </lineage>
</organism>
<evidence type="ECO:0000256" key="6">
    <source>
        <dbReference type="SAM" id="MobiDB-lite"/>
    </source>
</evidence>
<keyword evidence="4 7" id="KW-1133">Transmembrane helix</keyword>
<evidence type="ECO:0000256" key="8">
    <source>
        <dbReference type="SAM" id="SignalP"/>
    </source>
</evidence>
<evidence type="ECO:0000256" key="4">
    <source>
        <dbReference type="ARBA" id="ARBA00022989"/>
    </source>
</evidence>
<evidence type="ECO:0000256" key="3">
    <source>
        <dbReference type="ARBA" id="ARBA00022692"/>
    </source>
</evidence>
<dbReference type="GO" id="GO:0016020">
    <property type="term" value="C:membrane"/>
    <property type="evidence" value="ECO:0007669"/>
    <property type="project" value="UniProtKB-SubCell"/>
</dbReference>
<accession>A0A383VWK2</accession>
<evidence type="ECO:0000313" key="10">
    <source>
        <dbReference type="Proteomes" id="UP000256970"/>
    </source>
</evidence>